<feature type="compositionally biased region" description="Basic and acidic residues" evidence="1">
    <location>
        <begin position="105"/>
        <end position="115"/>
    </location>
</feature>
<keyword evidence="3" id="KW-1185">Reference proteome</keyword>
<dbReference type="Proteomes" id="UP001085076">
    <property type="component" value="Miscellaneous, Linkage group lg06"/>
</dbReference>
<organism evidence="2 3">
    <name type="scientific">Dioscorea zingiberensis</name>
    <dbReference type="NCBI Taxonomy" id="325984"/>
    <lineage>
        <taxon>Eukaryota</taxon>
        <taxon>Viridiplantae</taxon>
        <taxon>Streptophyta</taxon>
        <taxon>Embryophyta</taxon>
        <taxon>Tracheophyta</taxon>
        <taxon>Spermatophyta</taxon>
        <taxon>Magnoliopsida</taxon>
        <taxon>Liliopsida</taxon>
        <taxon>Dioscoreales</taxon>
        <taxon>Dioscoreaceae</taxon>
        <taxon>Dioscorea</taxon>
    </lineage>
</organism>
<dbReference type="EMBL" id="JAGGNH010000006">
    <property type="protein sequence ID" value="KAJ0969433.1"/>
    <property type="molecule type" value="Genomic_DNA"/>
</dbReference>
<evidence type="ECO:0000313" key="3">
    <source>
        <dbReference type="Proteomes" id="UP001085076"/>
    </source>
</evidence>
<evidence type="ECO:0000313" key="2">
    <source>
        <dbReference type="EMBL" id="KAJ0969433.1"/>
    </source>
</evidence>
<reference evidence="2" key="2">
    <citation type="journal article" date="2022" name="Hortic Res">
        <title>The genome of Dioscorea zingiberensis sheds light on the biosynthesis, origin and evolution of the medicinally important diosgenin saponins.</title>
        <authorList>
            <person name="Li Y."/>
            <person name="Tan C."/>
            <person name="Li Z."/>
            <person name="Guo J."/>
            <person name="Li S."/>
            <person name="Chen X."/>
            <person name="Wang C."/>
            <person name="Dai X."/>
            <person name="Yang H."/>
            <person name="Song W."/>
            <person name="Hou L."/>
            <person name="Xu J."/>
            <person name="Tong Z."/>
            <person name="Xu A."/>
            <person name="Yuan X."/>
            <person name="Wang W."/>
            <person name="Yang Q."/>
            <person name="Chen L."/>
            <person name="Sun Z."/>
            <person name="Wang K."/>
            <person name="Pan B."/>
            <person name="Chen J."/>
            <person name="Bao Y."/>
            <person name="Liu F."/>
            <person name="Qi X."/>
            <person name="Gang D.R."/>
            <person name="Wen J."/>
            <person name="Li J."/>
        </authorList>
    </citation>
    <scope>NUCLEOTIDE SEQUENCE</scope>
    <source>
        <strain evidence="2">Dzin_1.0</strain>
    </source>
</reference>
<protein>
    <submittedName>
        <fullName evidence="2">Uncharacterized protein</fullName>
    </submittedName>
</protein>
<comment type="caution">
    <text evidence="2">The sequence shown here is derived from an EMBL/GenBank/DDBJ whole genome shotgun (WGS) entry which is preliminary data.</text>
</comment>
<accession>A0A9D5CA54</accession>
<evidence type="ECO:0000256" key="1">
    <source>
        <dbReference type="SAM" id="MobiDB-lite"/>
    </source>
</evidence>
<feature type="region of interest" description="Disordered" evidence="1">
    <location>
        <begin position="91"/>
        <end position="115"/>
    </location>
</feature>
<name>A0A9D5CA54_9LILI</name>
<gene>
    <name evidence="2" type="ORF">J5N97_022310</name>
</gene>
<dbReference type="AlphaFoldDB" id="A0A9D5CA54"/>
<sequence length="115" mass="12485">MSGTPTGLTRIRAPAALQAEARLQSRAQAEVAWGQLLERRPRAAGGWRRAGPHGQQIVILDVDEDYKVQEQIKKSEVVEASRAAAAAVGSPVAVDQQHPQSQSEVKNHHLLEHKG</sequence>
<reference evidence="2" key="1">
    <citation type="submission" date="2021-03" db="EMBL/GenBank/DDBJ databases">
        <authorList>
            <person name="Li Z."/>
            <person name="Yang C."/>
        </authorList>
    </citation>
    <scope>NUCLEOTIDE SEQUENCE</scope>
    <source>
        <strain evidence="2">Dzin_1.0</strain>
        <tissue evidence="2">Leaf</tissue>
    </source>
</reference>
<proteinExistence type="predicted"/>